<dbReference type="NCBIfam" id="NF002806">
    <property type="entry name" value="PRK02948.1"/>
    <property type="match status" value="1"/>
</dbReference>
<dbReference type="InterPro" id="IPR000192">
    <property type="entry name" value="Aminotrans_V_dom"/>
</dbReference>
<reference evidence="13 14" key="1">
    <citation type="submission" date="2023-07" db="EMBL/GenBank/DDBJ databases">
        <title>Genomic Encyclopedia of Type Strains, Phase IV (KMG-IV): sequencing the most valuable type-strain genomes for metagenomic binning, comparative biology and taxonomic classification.</title>
        <authorList>
            <person name="Goeker M."/>
        </authorList>
    </citation>
    <scope>NUCLEOTIDE SEQUENCE [LARGE SCALE GENOMIC DNA]</scope>
    <source>
        <strain evidence="13 14">DSM 46876</strain>
    </source>
</reference>
<dbReference type="FunFam" id="3.40.640.10:FF:000084">
    <property type="entry name" value="IscS-like cysteine desulfurase"/>
    <property type="match status" value="1"/>
</dbReference>
<comment type="catalytic activity">
    <reaction evidence="9">
        <text>(sulfur carrier)-H + L-cysteine = (sulfur carrier)-SH + L-alanine</text>
        <dbReference type="Rhea" id="RHEA:43892"/>
        <dbReference type="Rhea" id="RHEA-COMP:14737"/>
        <dbReference type="Rhea" id="RHEA-COMP:14739"/>
        <dbReference type="ChEBI" id="CHEBI:29917"/>
        <dbReference type="ChEBI" id="CHEBI:35235"/>
        <dbReference type="ChEBI" id="CHEBI:57972"/>
        <dbReference type="ChEBI" id="CHEBI:64428"/>
        <dbReference type="EC" id="2.8.1.7"/>
    </reaction>
</comment>
<evidence type="ECO:0000256" key="5">
    <source>
        <dbReference type="ARBA" id="ARBA00022723"/>
    </source>
</evidence>
<evidence type="ECO:0000256" key="11">
    <source>
        <dbReference type="SAM" id="Coils"/>
    </source>
</evidence>
<sequence>MSIYLDHAATTPIDPRVKEAMEPYLADAFGNPSSIHAYGRDVRAAIDVARETIAQSIHAADPSEIVFTSGGTEANNMALRGVMVEARSSGQKHLITSQIEHHAILDTCEYLEKLGFEVTYVPVDSSGRVHLSDIQNAIRPDTALISIMLGNNEIGTLQPIREIGELARKRGILFHTDAVQAFGLEEINVSDLPIDLMSISAHKIYGPKGIGALYVHKKVKMMPQMFGGYQERKRRAGTENVPGIMGFAKAVELRMQEREKDREHLEQLRRELFRTLKEKQIDFVQNGHADQSLLHIVNLSFPGIHSETLLMNLDIAGIAVSSGSACTSGTIHKSHVIQALHVGAERVDSAIRFSFGQSNTKKEISYVVDILTNTIQRLSTT</sequence>
<feature type="coiled-coil region" evidence="11">
    <location>
        <begin position="248"/>
        <end position="282"/>
    </location>
</feature>
<keyword evidence="6" id="KW-0663">Pyridoxal phosphate</keyword>
<evidence type="ECO:0000256" key="8">
    <source>
        <dbReference type="ARBA" id="ARBA00023014"/>
    </source>
</evidence>
<dbReference type="SUPFAM" id="SSF53383">
    <property type="entry name" value="PLP-dependent transferases"/>
    <property type="match status" value="1"/>
</dbReference>
<gene>
    <name evidence="13" type="ORF">J2Z48_001949</name>
</gene>
<dbReference type="InterPro" id="IPR015424">
    <property type="entry name" value="PyrdxlP-dep_Trfase"/>
</dbReference>
<evidence type="ECO:0000256" key="4">
    <source>
        <dbReference type="ARBA" id="ARBA00022679"/>
    </source>
</evidence>
<evidence type="ECO:0000313" key="14">
    <source>
        <dbReference type="Proteomes" id="UP001238450"/>
    </source>
</evidence>
<keyword evidence="5" id="KW-0479">Metal-binding</keyword>
<evidence type="ECO:0000259" key="12">
    <source>
        <dbReference type="Pfam" id="PF00266"/>
    </source>
</evidence>
<protein>
    <recommendedName>
        <fullName evidence="3">cysteine desulfurase</fullName>
        <ecNumber evidence="3">2.8.1.7</ecNumber>
    </recommendedName>
</protein>
<evidence type="ECO:0000256" key="1">
    <source>
        <dbReference type="ARBA" id="ARBA00001933"/>
    </source>
</evidence>
<dbReference type="GO" id="GO:0046872">
    <property type="term" value="F:metal ion binding"/>
    <property type="evidence" value="ECO:0007669"/>
    <property type="project" value="UniProtKB-KW"/>
</dbReference>
<dbReference type="PROSITE" id="PS00595">
    <property type="entry name" value="AA_TRANSFER_CLASS_5"/>
    <property type="match status" value="1"/>
</dbReference>
<keyword evidence="7" id="KW-0408">Iron</keyword>
<evidence type="ECO:0000256" key="10">
    <source>
        <dbReference type="RuleBase" id="RU004504"/>
    </source>
</evidence>
<dbReference type="AlphaFoldDB" id="A0AAJ1WU93"/>
<dbReference type="EC" id="2.8.1.7" evidence="3"/>
<keyword evidence="8" id="KW-0411">Iron-sulfur</keyword>
<proteinExistence type="inferred from homology"/>
<dbReference type="PANTHER" id="PTHR11601:SF34">
    <property type="entry name" value="CYSTEINE DESULFURASE"/>
    <property type="match status" value="1"/>
</dbReference>
<dbReference type="RefSeq" id="WP_307252991.1">
    <property type="nucleotide sequence ID" value="NZ_JAUSUV010000007.1"/>
</dbReference>
<dbReference type="PANTHER" id="PTHR11601">
    <property type="entry name" value="CYSTEINE DESULFURYLASE FAMILY MEMBER"/>
    <property type="match status" value="1"/>
</dbReference>
<keyword evidence="4 13" id="KW-0808">Transferase</keyword>
<dbReference type="PIRSF" id="PIRSF005572">
    <property type="entry name" value="NifS"/>
    <property type="match status" value="1"/>
</dbReference>
<dbReference type="InterPro" id="IPR020578">
    <property type="entry name" value="Aminotrans_V_PyrdxlP_BS"/>
</dbReference>
<dbReference type="Gene3D" id="3.90.1150.10">
    <property type="entry name" value="Aspartate Aminotransferase, domain 1"/>
    <property type="match status" value="1"/>
</dbReference>
<dbReference type="Proteomes" id="UP001238450">
    <property type="component" value="Unassembled WGS sequence"/>
</dbReference>
<dbReference type="Gene3D" id="1.10.260.50">
    <property type="match status" value="1"/>
</dbReference>
<evidence type="ECO:0000256" key="2">
    <source>
        <dbReference type="ARBA" id="ARBA00006490"/>
    </source>
</evidence>
<evidence type="ECO:0000256" key="3">
    <source>
        <dbReference type="ARBA" id="ARBA00012239"/>
    </source>
</evidence>
<evidence type="ECO:0000256" key="6">
    <source>
        <dbReference type="ARBA" id="ARBA00022898"/>
    </source>
</evidence>
<comment type="similarity">
    <text evidence="2">Belongs to the class-V pyridoxal-phosphate-dependent aminotransferase family. NifS/IscS subfamily.</text>
</comment>
<evidence type="ECO:0000256" key="7">
    <source>
        <dbReference type="ARBA" id="ARBA00023004"/>
    </source>
</evidence>
<dbReference type="GO" id="GO:0051536">
    <property type="term" value="F:iron-sulfur cluster binding"/>
    <property type="evidence" value="ECO:0007669"/>
    <property type="project" value="UniProtKB-KW"/>
</dbReference>
<dbReference type="EMBL" id="JAUSUV010000007">
    <property type="protein sequence ID" value="MDQ0417776.1"/>
    <property type="molecule type" value="Genomic_DNA"/>
</dbReference>
<keyword evidence="11" id="KW-0175">Coiled coil</keyword>
<feature type="domain" description="Aminotransferase class V" evidence="12">
    <location>
        <begin position="3"/>
        <end position="366"/>
    </location>
</feature>
<dbReference type="InterPro" id="IPR015421">
    <property type="entry name" value="PyrdxlP-dep_Trfase_major"/>
</dbReference>
<name>A0AAJ1WU93_9BACL</name>
<keyword evidence="14" id="KW-1185">Reference proteome</keyword>
<comment type="caution">
    <text evidence="13">The sequence shown here is derived from an EMBL/GenBank/DDBJ whole genome shotgun (WGS) entry which is preliminary data.</text>
</comment>
<dbReference type="Gene3D" id="3.40.640.10">
    <property type="entry name" value="Type I PLP-dependent aspartate aminotransferase-like (Major domain)"/>
    <property type="match status" value="1"/>
</dbReference>
<dbReference type="InterPro" id="IPR015422">
    <property type="entry name" value="PyrdxlP-dep_Trfase_small"/>
</dbReference>
<dbReference type="Pfam" id="PF00266">
    <property type="entry name" value="Aminotran_5"/>
    <property type="match status" value="1"/>
</dbReference>
<evidence type="ECO:0000256" key="9">
    <source>
        <dbReference type="ARBA" id="ARBA00050776"/>
    </source>
</evidence>
<organism evidence="13 14">
    <name type="scientific">Croceifilum oryzae</name>
    <dbReference type="NCBI Taxonomy" id="1553429"/>
    <lineage>
        <taxon>Bacteria</taxon>
        <taxon>Bacillati</taxon>
        <taxon>Bacillota</taxon>
        <taxon>Bacilli</taxon>
        <taxon>Bacillales</taxon>
        <taxon>Thermoactinomycetaceae</taxon>
        <taxon>Croceifilum</taxon>
    </lineage>
</organism>
<accession>A0AAJ1WU93</accession>
<dbReference type="InterPro" id="IPR016454">
    <property type="entry name" value="Cysteine_dSase"/>
</dbReference>
<comment type="cofactor">
    <cofactor evidence="1 10">
        <name>pyridoxal 5'-phosphate</name>
        <dbReference type="ChEBI" id="CHEBI:597326"/>
    </cofactor>
</comment>
<dbReference type="GO" id="GO:0031071">
    <property type="term" value="F:cysteine desulfurase activity"/>
    <property type="evidence" value="ECO:0007669"/>
    <property type="project" value="UniProtKB-EC"/>
</dbReference>
<evidence type="ECO:0000313" key="13">
    <source>
        <dbReference type="EMBL" id="MDQ0417776.1"/>
    </source>
</evidence>